<dbReference type="PANTHER" id="PTHR37539:SF1">
    <property type="entry name" value="ER-BOUND OXYGENASE MPAB_MPAB'_RUBBER OXYGENASE CATALYTIC DOMAIN-CONTAINING PROTEIN"/>
    <property type="match status" value="1"/>
</dbReference>
<proteinExistence type="predicted"/>
<dbReference type="Pfam" id="PF09995">
    <property type="entry name" value="MPAB_Lcp_cat"/>
    <property type="match status" value="1"/>
</dbReference>
<feature type="domain" description="ER-bound oxygenase mpaB/mpaB'/Rubber oxygenase catalytic" evidence="1">
    <location>
        <begin position="140"/>
        <end position="285"/>
    </location>
</feature>
<dbReference type="PANTHER" id="PTHR37539">
    <property type="entry name" value="SECRETED PROTEIN-RELATED"/>
    <property type="match status" value="1"/>
</dbReference>
<gene>
    <name evidence="2" type="ORF">N6H18_14310</name>
</gene>
<dbReference type="InterPro" id="IPR018713">
    <property type="entry name" value="MPAB/Lcp_cat_dom"/>
</dbReference>
<evidence type="ECO:0000259" key="1">
    <source>
        <dbReference type="Pfam" id="PF09995"/>
    </source>
</evidence>
<evidence type="ECO:0000313" key="3">
    <source>
        <dbReference type="Proteomes" id="UP001065174"/>
    </source>
</evidence>
<dbReference type="RefSeq" id="WP_262308960.1">
    <property type="nucleotide sequence ID" value="NZ_CP106679.1"/>
</dbReference>
<sequence length="404" mass="45605">MSLTFDKDYITAQTLDAFRLQTDPLADDTVRKIIDSGFESQINQIFMVLVQNDSFDQDTFSGLDASLALTLNDYFRSTNHLPEWANMDQILEGERVFGEFGPEIFMLLNVSSLPMCYTCAKGAQVLFETGRLLTHNQDVDPLARRLMETAQMVANVLSPGGLLPDGRGLVTIQKVRLIHASIRYFLKKERHGHVWDVKTLGEPINQEDLAGTLMSFGPVILTGLKRLKVELSDSEIKSYMHCWKVVGYLMGIDAKLLPDSYEEGFDLATRILKHQAQESEAGQALTSSCIRFINHIIPVNTFDEVPAYLMSYFLKDFSEASGVNLAKCIGVDDQPDTKDRIVLSMAKFLVGHISEIAHWDLIQKIAPPFNRLMLEGIIRFYNGGKKVHFFIPPSLKKDWKLEDC</sequence>
<evidence type="ECO:0000313" key="2">
    <source>
        <dbReference type="EMBL" id="UXP31521.1"/>
    </source>
</evidence>
<accession>A0ABY6CLZ6</accession>
<name>A0ABY6CLZ6_9BACT</name>
<dbReference type="InterPro" id="IPR037473">
    <property type="entry name" value="Lcp-like"/>
</dbReference>
<dbReference type="Proteomes" id="UP001065174">
    <property type="component" value="Chromosome"/>
</dbReference>
<dbReference type="EMBL" id="CP106679">
    <property type="protein sequence ID" value="UXP31521.1"/>
    <property type="molecule type" value="Genomic_DNA"/>
</dbReference>
<protein>
    <submittedName>
        <fullName evidence="2">DUF2236 domain-containing protein</fullName>
    </submittedName>
</protein>
<organism evidence="2 3">
    <name type="scientific">Reichenbachiella agarivorans</name>
    <dbReference type="NCBI Taxonomy" id="2979464"/>
    <lineage>
        <taxon>Bacteria</taxon>
        <taxon>Pseudomonadati</taxon>
        <taxon>Bacteroidota</taxon>
        <taxon>Cytophagia</taxon>
        <taxon>Cytophagales</taxon>
        <taxon>Reichenbachiellaceae</taxon>
        <taxon>Reichenbachiella</taxon>
    </lineage>
</organism>
<reference evidence="2" key="1">
    <citation type="submission" date="2022-09" db="EMBL/GenBank/DDBJ databases">
        <title>Comparative genomics and taxonomic characterization of three novel marine species of genus Reichenbachiella exhibiting antioxidant and polysaccharide degradation activities.</title>
        <authorList>
            <person name="Muhammad N."/>
            <person name="Lee Y.-J."/>
            <person name="Ko J."/>
            <person name="Kim S.-G."/>
        </authorList>
    </citation>
    <scope>NUCLEOTIDE SEQUENCE</scope>
    <source>
        <strain evidence="2">BKB1-1</strain>
    </source>
</reference>
<keyword evidence="3" id="KW-1185">Reference proteome</keyword>